<name>A0ABQ9EII9_TEGGR</name>
<feature type="domain" description="P/Homo B" evidence="10">
    <location>
        <begin position="278"/>
        <end position="413"/>
    </location>
</feature>
<evidence type="ECO:0000259" key="10">
    <source>
        <dbReference type="PROSITE" id="PS51829"/>
    </source>
</evidence>
<dbReference type="PROSITE" id="PS51892">
    <property type="entry name" value="SUBTILASE"/>
    <property type="match status" value="1"/>
</dbReference>
<dbReference type="Gene3D" id="3.40.50.200">
    <property type="entry name" value="Peptidase S8/S53 domain"/>
    <property type="match status" value="2"/>
</dbReference>
<evidence type="ECO:0000256" key="3">
    <source>
        <dbReference type="ARBA" id="ARBA00022729"/>
    </source>
</evidence>
<dbReference type="PANTHER" id="PTHR42884">
    <property type="entry name" value="PROPROTEIN CONVERTASE SUBTILISIN/KEXIN-RELATED"/>
    <property type="match status" value="1"/>
</dbReference>
<dbReference type="Gene3D" id="2.10.220.10">
    <property type="entry name" value="Hormone Receptor, Insulin-like Growth Factor Receptor 1, Chain A, domain 2"/>
    <property type="match status" value="1"/>
</dbReference>
<keyword evidence="4 7" id="KW-0378">Hydrolase</keyword>
<dbReference type="InterPro" id="IPR009030">
    <property type="entry name" value="Growth_fac_rcpt_cys_sf"/>
</dbReference>
<evidence type="ECO:0000256" key="4">
    <source>
        <dbReference type="ARBA" id="ARBA00022801"/>
    </source>
</evidence>
<keyword evidence="9" id="KW-0472">Membrane</keyword>
<dbReference type="InterPro" id="IPR008979">
    <property type="entry name" value="Galactose-bd-like_sf"/>
</dbReference>
<sequence length="685" mass="76626">MTSSIMDYNTYLSYRQMNGGRGKDMNVTAAWKQGYSGKGVVVTILDDGIEKDHPDLKQNYDAQASYDVNSHDADPQPRYDYSNENSASWGPDDDGRTVDGPATLARRAFYDGITKGRGGLGSIFVWASGNGGRDGDSCNCDGYTNSIYTLSISSATEYGNIPWYSEPCSSTLATTYSSGSGGEKQIITTDLRKTCTETHTGTSASAPLAAGICALALGANPLLNWRDLQHIVVLTANKRNLQASDWTLNGVGRPVSHSFGFGLMDAGRMVELAKNWTSVPEQHICEIRSKDNNKVVPMNGKITVFLPTNGCEGAINHVKYLEHVQARITLTASRRGEISIYLTSPAGTRSTLLARRVRDMSREGFNNWAFMTTHSWGEMASGKWILEIENGASSFRGAKLKDWVLVLYGTDRHPQERSTTTTTTTTTTPKHKKRKPELKAWTLVVMGTQSHPQSQNVTQPTSREHPFKCAGVTTNGVCTECRPGFYTHNQGCVKTCPDYFYGTMETTHTGRHIRNQSISKAQQFHRHGVCLPCNVACKTCKGQYVEDCFQCNRGYEVRDGYCRKKLIMNFLDPDMLSFFVWVIILCTCAILLFGVVFIVLQARDHKILCWKEKRHYDEGKGNYKDVSTEDHNSDSDHQYVEVLQNRHFDMRYSTNHSHHHHHLPHLPHLPRLPHPHILSHHSSTH</sequence>
<dbReference type="PROSITE" id="PS51829">
    <property type="entry name" value="P_HOMO_B"/>
    <property type="match status" value="1"/>
</dbReference>
<comment type="caution">
    <text evidence="6">Lacks conserved residue(s) required for the propagation of feature annotation.</text>
</comment>
<dbReference type="EMBL" id="JARBDR010000903">
    <property type="protein sequence ID" value="KAJ8304589.1"/>
    <property type="molecule type" value="Genomic_DNA"/>
</dbReference>
<dbReference type="Proteomes" id="UP001217089">
    <property type="component" value="Unassembled WGS sequence"/>
</dbReference>
<dbReference type="InterPro" id="IPR036852">
    <property type="entry name" value="Peptidase_S8/S53_dom_sf"/>
</dbReference>
<dbReference type="InterPro" id="IPR015500">
    <property type="entry name" value="Peptidase_S8_subtilisin-rel"/>
</dbReference>
<keyword evidence="12" id="KW-1185">Reference proteome</keyword>
<organism evidence="11 12">
    <name type="scientific">Tegillarca granosa</name>
    <name type="common">Malaysian cockle</name>
    <name type="synonym">Anadara granosa</name>
    <dbReference type="NCBI Taxonomy" id="220873"/>
    <lineage>
        <taxon>Eukaryota</taxon>
        <taxon>Metazoa</taxon>
        <taxon>Spiralia</taxon>
        <taxon>Lophotrochozoa</taxon>
        <taxon>Mollusca</taxon>
        <taxon>Bivalvia</taxon>
        <taxon>Autobranchia</taxon>
        <taxon>Pteriomorphia</taxon>
        <taxon>Arcoida</taxon>
        <taxon>Arcoidea</taxon>
        <taxon>Arcidae</taxon>
        <taxon>Tegillarca</taxon>
    </lineage>
</organism>
<dbReference type="CDD" id="cd04059">
    <property type="entry name" value="Peptidases_S8_Protein_convertases_Kexins_Furin-like"/>
    <property type="match status" value="1"/>
</dbReference>
<dbReference type="PANTHER" id="PTHR42884:SF3">
    <property type="entry name" value="FURIN-LIKE PROTEASE 1, ISOFORMS 1_1-X_2"/>
    <property type="match status" value="1"/>
</dbReference>
<dbReference type="PROSITE" id="PS00136">
    <property type="entry name" value="SUBTILASE_ASP"/>
    <property type="match status" value="1"/>
</dbReference>
<dbReference type="PRINTS" id="PR00723">
    <property type="entry name" value="SUBTILISIN"/>
</dbReference>
<dbReference type="Pfam" id="PF01483">
    <property type="entry name" value="P_proprotein"/>
    <property type="match status" value="1"/>
</dbReference>
<keyword evidence="9" id="KW-1133">Transmembrane helix</keyword>
<dbReference type="InterPro" id="IPR023827">
    <property type="entry name" value="Peptidase_S8_Asp-AS"/>
</dbReference>
<keyword evidence="5 7" id="KW-0720">Serine protease</keyword>
<dbReference type="PROSITE" id="PS00138">
    <property type="entry name" value="SUBTILASE_SER"/>
    <property type="match status" value="1"/>
</dbReference>
<dbReference type="SUPFAM" id="SSF57184">
    <property type="entry name" value="Growth factor receptor domain"/>
    <property type="match status" value="1"/>
</dbReference>
<protein>
    <recommendedName>
        <fullName evidence="10">P/Homo B domain-containing protein</fullName>
    </recommendedName>
</protein>
<evidence type="ECO:0000256" key="8">
    <source>
        <dbReference type="SAM" id="MobiDB-lite"/>
    </source>
</evidence>
<keyword evidence="9" id="KW-0812">Transmembrane</keyword>
<evidence type="ECO:0000256" key="9">
    <source>
        <dbReference type="SAM" id="Phobius"/>
    </source>
</evidence>
<comment type="caution">
    <text evidence="11">The sequence shown here is derived from an EMBL/GenBank/DDBJ whole genome shotgun (WGS) entry which is preliminary data.</text>
</comment>
<evidence type="ECO:0000256" key="7">
    <source>
        <dbReference type="RuleBase" id="RU003355"/>
    </source>
</evidence>
<evidence type="ECO:0000313" key="12">
    <source>
        <dbReference type="Proteomes" id="UP001217089"/>
    </source>
</evidence>
<dbReference type="InterPro" id="IPR006212">
    <property type="entry name" value="Furin_repeat"/>
</dbReference>
<dbReference type="SUPFAM" id="SSF52743">
    <property type="entry name" value="Subtilisin-like"/>
    <property type="match status" value="1"/>
</dbReference>
<dbReference type="CDD" id="cd00064">
    <property type="entry name" value="FU"/>
    <property type="match status" value="2"/>
</dbReference>
<dbReference type="InterPro" id="IPR023828">
    <property type="entry name" value="Peptidase_S8_Ser-AS"/>
</dbReference>
<keyword evidence="1 7" id="KW-0645">Protease</keyword>
<dbReference type="InterPro" id="IPR000209">
    <property type="entry name" value="Peptidase_S8/S53_dom"/>
</dbReference>
<dbReference type="InterPro" id="IPR002884">
    <property type="entry name" value="P_dom"/>
</dbReference>
<feature type="region of interest" description="Disordered" evidence="8">
    <location>
        <begin position="67"/>
        <end position="100"/>
    </location>
</feature>
<evidence type="ECO:0000256" key="1">
    <source>
        <dbReference type="ARBA" id="ARBA00022670"/>
    </source>
</evidence>
<gene>
    <name evidence="11" type="ORF">KUTeg_018172</name>
</gene>
<comment type="similarity">
    <text evidence="6 7">Belongs to the peptidase S8 family.</text>
</comment>
<dbReference type="InterPro" id="IPR034182">
    <property type="entry name" value="Kexin/furin"/>
</dbReference>
<keyword evidence="2" id="KW-0165">Cleavage on pair of basic residues</keyword>
<evidence type="ECO:0000256" key="2">
    <source>
        <dbReference type="ARBA" id="ARBA00022685"/>
    </source>
</evidence>
<accession>A0ABQ9EII9</accession>
<proteinExistence type="inferred from homology"/>
<dbReference type="Pfam" id="PF00082">
    <property type="entry name" value="Peptidase_S8"/>
    <property type="match status" value="2"/>
</dbReference>
<evidence type="ECO:0000313" key="11">
    <source>
        <dbReference type="EMBL" id="KAJ8304589.1"/>
    </source>
</evidence>
<dbReference type="SUPFAM" id="SSF49785">
    <property type="entry name" value="Galactose-binding domain-like"/>
    <property type="match status" value="1"/>
</dbReference>
<feature type="transmembrane region" description="Helical" evidence="9">
    <location>
        <begin position="578"/>
        <end position="600"/>
    </location>
</feature>
<evidence type="ECO:0000256" key="5">
    <source>
        <dbReference type="ARBA" id="ARBA00022825"/>
    </source>
</evidence>
<feature type="region of interest" description="Disordered" evidence="8">
    <location>
        <begin position="414"/>
        <end position="435"/>
    </location>
</feature>
<dbReference type="Gene3D" id="2.60.120.260">
    <property type="entry name" value="Galactose-binding domain-like"/>
    <property type="match status" value="1"/>
</dbReference>
<keyword evidence="3" id="KW-0732">Signal</keyword>
<evidence type="ECO:0000256" key="6">
    <source>
        <dbReference type="PROSITE-ProRule" id="PRU01240"/>
    </source>
</evidence>
<reference evidence="11 12" key="1">
    <citation type="submission" date="2022-12" db="EMBL/GenBank/DDBJ databases">
        <title>Chromosome-level genome of Tegillarca granosa.</title>
        <authorList>
            <person name="Kim J."/>
        </authorList>
    </citation>
    <scope>NUCLEOTIDE SEQUENCE [LARGE SCALE GENOMIC DNA]</scope>
    <source>
        <strain evidence="11">Teg-2019</strain>
        <tissue evidence="11">Adductor muscle</tissue>
    </source>
</reference>
<feature type="compositionally biased region" description="Low complexity" evidence="8">
    <location>
        <begin position="419"/>
        <end position="428"/>
    </location>
</feature>